<evidence type="ECO:0000313" key="6">
    <source>
        <dbReference type="Proteomes" id="UP000825886"/>
    </source>
</evidence>
<accession>A0ABX9ALY2</accession>
<name>A0ABX9ALY2_9ENTR</name>
<dbReference type="Proteomes" id="UP000825886">
    <property type="component" value="Chromosome"/>
</dbReference>
<keyword evidence="1 5" id="KW-0489">Methyltransferase</keyword>
<organism evidence="5 6">
    <name type="scientific">Symbiopectobacterium purcellii</name>
    <dbReference type="NCBI Taxonomy" id="2871826"/>
    <lineage>
        <taxon>Bacteria</taxon>
        <taxon>Pseudomonadati</taxon>
        <taxon>Pseudomonadota</taxon>
        <taxon>Gammaproteobacteria</taxon>
        <taxon>Enterobacterales</taxon>
        <taxon>Enterobacteriaceae</taxon>
    </lineage>
</organism>
<dbReference type="EMBL" id="CP081864">
    <property type="protein sequence ID" value="QZN95763.1"/>
    <property type="molecule type" value="Genomic_DNA"/>
</dbReference>
<dbReference type="RefSeq" id="WP_222158839.1">
    <property type="nucleotide sequence ID" value="NZ_CP081864.1"/>
</dbReference>
<sequence length="265" mass="30153">MSSILAEDNDLVVNENTALNQDVQRYWTHRAAEYSHINATELANAKRARWLKKIMEYAPDAPLLRVLDIGTGPGFFAVTLALAGHRVTAVDMTEAMLTEARANAAHYAVHVDFVSADVHAMPLADNQFDLIVTRNVTWNLAEPLRAYREWHRLLAPGGRLLNFDANWYLQLFDESSRLGYLDDRANARYLGLDDHYVNTDTSAMEAIARQLPLSREHRPEWDTQALLQCGYHKIMLDTRVGDTLWDETEKVNYASTPMFMVCAEK</sequence>
<keyword evidence="3" id="KW-0949">S-adenosyl-L-methionine</keyword>
<evidence type="ECO:0000259" key="4">
    <source>
        <dbReference type="Pfam" id="PF08241"/>
    </source>
</evidence>
<dbReference type="Pfam" id="PF08241">
    <property type="entry name" value="Methyltransf_11"/>
    <property type="match status" value="1"/>
</dbReference>
<keyword evidence="2" id="KW-0808">Transferase</keyword>
<reference evidence="5 6" key="1">
    <citation type="submission" date="2021-08" db="EMBL/GenBank/DDBJ databases">
        <title>Culture and genomic analysis of Symbiopectobacterium purcellii sp. nov. gen. nov., isolated from the leafhopper Empoasca decipiens.</title>
        <authorList>
            <person name="Nadal-Jimenez P."/>
            <person name="Siozios S."/>
            <person name="Halliday N."/>
            <person name="Camara M."/>
            <person name="Hurst G.D.D."/>
        </authorList>
    </citation>
    <scope>NUCLEOTIDE SEQUENCE [LARGE SCALE GENOMIC DNA]</scope>
    <source>
        <strain evidence="5 6">SyEd1</strain>
    </source>
</reference>
<evidence type="ECO:0000256" key="3">
    <source>
        <dbReference type="ARBA" id="ARBA00022691"/>
    </source>
</evidence>
<dbReference type="PANTHER" id="PTHR43464">
    <property type="entry name" value="METHYLTRANSFERASE"/>
    <property type="match status" value="1"/>
</dbReference>
<dbReference type="CDD" id="cd02440">
    <property type="entry name" value="AdoMet_MTases"/>
    <property type="match status" value="1"/>
</dbReference>
<evidence type="ECO:0000313" key="5">
    <source>
        <dbReference type="EMBL" id="QZN95763.1"/>
    </source>
</evidence>
<dbReference type="Gene3D" id="3.40.50.150">
    <property type="entry name" value="Vaccinia Virus protein VP39"/>
    <property type="match status" value="1"/>
</dbReference>
<dbReference type="SUPFAM" id="SSF53335">
    <property type="entry name" value="S-adenosyl-L-methionine-dependent methyltransferases"/>
    <property type="match status" value="1"/>
</dbReference>
<feature type="domain" description="Methyltransferase type 11" evidence="4">
    <location>
        <begin position="67"/>
        <end position="161"/>
    </location>
</feature>
<keyword evidence="6" id="KW-1185">Reference proteome</keyword>
<protein>
    <submittedName>
        <fullName evidence="5">Class I SAM-dependent methyltransferase</fullName>
    </submittedName>
</protein>
<dbReference type="GO" id="GO:0032259">
    <property type="term" value="P:methylation"/>
    <property type="evidence" value="ECO:0007669"/>
    <property type="project" value="UniProtKB-KW"/>
</dbReference>
<evidence type="ECO:0000256" key="2">
    <source>
        <dbReference type="ARBA" id="ARBA00022679"/>
    </source>
</evidence>
<evidence type="ECO:0000256" key="1">
    <source>
        <dbReference type="ARBA" id="ARBA00022603"/>
    </source>
</evidence>
<dbReference type="PANTHER" id="PTHR43464:SF19">
    <property type="entry name" value="UBIQUINONE BIOSYNTHESIS O-METHYLTRANSFERASE, MITOCHONDRIAL"/>
    <property type="match status" value="1"/>
</dbReference>
<dbReference type="InterPro" id="IPR013216">
    <property type="entry name" value="Methyltransf_11"/>
</dbReference>
<dbReference type="InterPro" id="IPR029063">
    <property type="entry name" value="SAM-dependent_MTases_sf"/>
</dbReference>
<proteinExistence type="predicted"/>
<gene>
    <name evidence="5" type="ORF">K6K13_21950</name>
</gene>
<dbReference type="GO" id="GO:0008168">
    <property type="term" value="F:methyltransferase activity"/>
    <property type="evidence" value="ECO:0007669"/>
    <property type="project" value="UniProtKB-KW"/>
</dbReference>